<evidence type="ECO:0000256" key="1">
    <source>
        <dbReference type="ARBA" id="ARBA00004173"/>
    </source>
</evidence>
<comment type="caution">
    <text evidence="7">The sequence shown here is derived from an EMBL/GenBank/DDBJ whole genome shotgun (WGS) entry which is preliminary data.</text>
</comment>
<dbReference type="PANTHER" id="PTHR48182:SF2">
    <property type="entry name" value="PROTEIN SERAC1"/>
    <property type="match status" value="1"/>
</dbReference>
<dbReference type="Proteomes" id="UP000624404">
    <property type="component" value="Unassembled WGS sequence"/>
</dbReference>
<evidence type="ECO:0000256" key="2">
    <source>
        <dbReference type="ARBA" id="ARBA00004240"/>
    </source>
</evidence>
<dbReference type="InterPro" id="IPR052374">
    <property type="entry name" value="SERAC1"/>
</dbReference>
<evidence type="ECO:0000256" key="4">
    <source>
        <dbReference type="ARBA" id="ARBA00022824"/>
    </source>
</evidence>
<reference evidence="7" key="1">
    <citation type="submission" date="2020-10" db="EMBL/GenBank/DDBJ databases">
        <authorList>
            <person name="Kusch S."/>
        </authorList>
    </citation>
    <scope>NUCLEOTIDE SEQUENCE</scope>
    <source>
        <strain evidence="7">SwB9</strain>
    </source>
</reference>
<evidence type="ECO:0000313" key="7">
    <source>
        <dbReference type="EMBL" id="CAD6445354.1"/>
    </source>
</evidence>
<evidence type="ECO:0000313" key="8">
    <source>
        <dbReference type="Proteomes" id="UP000624404"/>
    </source>
</evidence>
<dbReference type="InterPro" id="IPR029058">
    <property type="entry name" value="AB_hydrolase_fold"/>
</dbReference>
<dbReference type="Gene3D" id="3.40.50.1820">
    <property type="entry name" value="alpha/beta hydrolase"/>
    <property type="match status" value="1"/>
</dbReference>
<proteinExistence type="predicted"/>
<sequence>MKKNFNKLRSKIAKFNAKEVQSLPSNSVPIAPQDPSSIGLKTIYDSFDATIDIIAIHGQNGHPIESWTNRDNGVLWLRDLLPGVLETNPGVKVRVLSYGYARSDPVESIGARLVDSINELRNQTNSEGRKIIWCAHSFGGPLLRAAMTILPASSDIQVSTHAILFFGVAKNMGLENLDMMLALPETSLSKEMGGLRKEMLWLKMGSEGFDSLNEQMGWRIVWFREVASKGEKVKILDRVDGGEENKGDGYCEREMVVRLGKTHSAMVGFGDAEDEDFKAVVEKVREMVEGALI</sequence>
<keyword evidence="4" id="KW-0256">Endoplasmic reticulum</keyword>
<evidence type="ECO:0000256" key="6">
    <source>
        <dbReference type="ARBA" id="ARBA00023136"/>
    </source>
</evidence>
<evidence type="ECO:0000256" key="5">
    <source>
        <dbReference type="ARBA" id="ARBA00023128"/>
    </source>
</evidence>
<dbReference type="PANTHER" id="PTHR48182">
    <property type="entry name" value="PROTEIN SERAC1"/>
    <property type="match status" value="1"/>
</dbReference>
<protein>
    <submittedName>
        <fullName evidence="7">8ad7835d-6f7e-4b73-9b34-45a7e0e1eebb</fullName>
    </submittedName>
</protein>
<dbReference type="GO" id="GO:0016020">
    <property type="term" value="C:membrane"/>
    <property type="evidence" value="ECO:0007669"/>
    <property type="project" value="UniProtKB-SubCell"/>
</dbReference>
<accession>A0A8H2VUI6</accession>
<dbReference type="EMBL" id="CAJHIA010000014">
    <property type="protein sequence ID" value="CAD6445354.1"/>
    <property type="molecule type" value="Genomic_DNA"/>
</dbReference>
<dbReference type="GO" id="GO:0005783">
    <property type="term" value="C:endoplasmic reticulum"/>
    <property type="evidence" value="ECO:0007669"/>
    <property type="project" value="UniProtKB-SubCell"/>
</dbReference>
<keyword evidence="8" id="KW-1185">Reference proteome</keyword>
<dbReference type="GO" id="GO:0005739">
    <property type="term" value="C:mitochondrion"/>
    <property type="evidence" value="ECO:0007669"/>
    <property type="project" value="UniProtKB-SubCell"/>
</dbReference>
<dbReference type="AlphaFoldDB" id="A0A8H2VUI6"/>
<evidence type="ECO:0000256" key="3">
    <source>
        <dbReference type="ARBA" id="ARBA00004370"/>
    </source>
</evidence>
<dbReference type="OrthoDB" id="5086500at2759"/>
<organism evidence="7 8">
    <name type="scientific">Sclerotinia trifoliorum</name>
    <dbReference type="NCBI Taxonomy" id="28548"/>
    <lineage>
        <taxon>Eukaryota</taxon>
        <taxon>Fungi</taxon>
        <taxon>Dikarya</taxon>
        <taxon>Ascomycota</taxon>
        <taxon>Pezizomycotina</taxon>
        <taxon>Leotiomycetes</taxon>
        <taxon>Helotiales</taxon>
        <taxon>Sclerotiniaceae</taxon>
        <taxon>Sclerotinia</taxon>
    </lineage>
</organism>
<name>A0A8H2VUI6_9HELO</name>
<keyword evidence="6" id="KW-0472">Membrane</keyword>
<gene>
    <name evidence="7" type="ORF">SCLTRI_LOCUS5139</name>
</gene>
<keyword evidence="5" id="KW-0496">Mitochondrion</keyword>
<dbReference type="SUPFAM" id="SSF53474">
    <property type="entry name" value="alpha/beta-Hydrolases"/>
    <property type="match status" value="1"/>
</dbReference>
<comment type="subcellular location">
    <subcellularLocation>
        <location evidence="2">Endoplasmic reticulum</location>
    </subcellularLocation>
    <subcellularLocation>
        <location evidence="3">Membrane</location>
    </subcellularLocation>
    <subcellularLocation>
        <location evidence="1">Mitochondrion</location>
    </subcellularLocation>
</comment>